<reference evidence="3" key="1">
    <citation type="submission" date="2023-04" db="EMBL/GenBank/DDBJ databases">
        <title>Phytophthora fragariaefolia NBRC 109709.</title>
        <authorList>
            <person name="Ichikawa N."/>
            <person name="Sato H."/>
            <person name="Tonouchi N."/>
        </authorList>
    </citation>
    <scope>NUCLEOTIDE SEQUENCE</scope>
    <source>
        <strain evidence="3">NBRC 109709</strain>
    </source>
</reference>
<evidence type="ECO:0000313" key="3">
    <source>
        <dbReference type="EMBL" id="GMF20434.1"/>
    </source>
</evidence>
<evidence type="ECO:0000313" key="4">
    <source>
        <dbReference type="Proteomes" id="UP001165121"/>
    </source>
</evidence>
<dbReference type="OrthoDB" id="108269at2759"/>
<feature type="transmembrane region" description="Helical" evidence="2">
    <location>
        <begin position="277"/>
        <end position="295"/>
    </location>
</feature>
<keyword evidence="2" id="KW-0472">Membrane</keyword>
<feature type="region of interest" description="Disordered" evidence="1">
    <location>
        <begin position="1"/>
        <end position="39"/>
    </location>
</feature>
<keyword evidence="4" id="KW-1185">Reference proteome</keyword>
<evidence type="ECO:0000256" key="1">
    <source>
        <dbReference type="SAM" id="MobiDB-lite"/>
    </source>
</evidence>
<feature type="compositionally biased region" description="Polar residues" evidence="1">
    <location>
        <begin position="1"/>
        <end position="13"/>
    </location>
</feature>
<organism evidence="3 4">
    <name type="scientific">Phytophthora fragariaefolia</name>
    <dbReference type="NCBI Taxonomy" id="1490495"/>
    <lineage>
        <taxon>Eukaryota</taxon>
        <taxon>Sar</taxon>
        <taxon>Stramenopiles</taxon>
        <taxon>Oomycota</taxon>
        <taxon>Peronosporomycetes</taxon>
        <taxon>Peronosporales</taxon>
        <taxon>Peronosporaceae</taxon>
        <taxon>Phytophthora</taxon>
    </lineage>
</organism>
<keyword evidence="2" id="KW-0812">Transmembrane</keyword>
<proteinExistence type="predicted"/>
<dbReference type="AlphaFoldDB" id="A0A9W6TVH1"/>
<comment type="caution">
    <text evidence="3">The sequence shown here is derived from an EMBL/GenBank/DDBJ whole genome shotgun (WGS) entry which is preliminary data.</text>
</comment>
<accession>A0A9W6TVH1</accession>
<name>A0A9W6TVH1_9STRA</name>
<keyword evidence="2" id="KW-1133">Transmembrane helix</keyword>
<dbReference type="Proteomes" id="UP001165121">
    <property type="component" value="Unassembled WGS sequence"/>
</dbReference>
<feature type="transmembrane region" description="Helical" evidence="2">
    <location>
        <begin position="239"/>
        <end position="256"/>
    </location>
</feature>
<gene>
    <name evidence="3" type="ORF">Pfra01_000244000</name>
</gene>
<evidence type="ECO:0000256" key="2">
    <source>
        <dbReference type="SAM" id="Phobius"/>
    </source>
</evidence>
<protein>
    <submittedName>
        <fullName evidence="3">Unnamed protein product</fullName>
    </submittedName>
</protein>
<dbReference type="EMBL" id="BSXT01000196">
    <property type="protein sequence ID" value="GMF20434.1"/>
    <property type="molecule type" value="Genomic_DNA"/>
</dbReference>
<sequence>MATLRSAAQSSVQEEIPVEHDRGSIQTANENGADQRDQRTSLRISMRLRSLNTAMTQVATSSAHVVPAGFASPSLMLPRTSGSARTSIQAVAVEFTPSIESFDRANIFTVWCEYRGSHTDAKLYGLPGIATESLAISSFDIKWLDSQFQNHVETLNLSAVQQGNANYRSLHSSTTGMGWGRLCAVDKDKDLRIDEDMELLEPYMEPFDPPPEMPTTLADVKAIKKCALNPVMNVLNQSTYISIVMFFAYIPISFWQQVVGETNSYAGLKKIKLAKPFLPNELMSFIGILFYMAVIDKCEYSYYWGELVEDTIFGGNAVGLDKVM</sequence>